<feature type="region of interest" description="Disordered" evidence="1">
    <location>
        <begin position="1"/>
        <end position="22"/>
    </location>
</feature>
<dbReference type="AlphaFoldDB" id="A0A841JWE4"/>
<proteinExistence type="predicted"/>
<evidence type="ECO:0000256" key="1">
    <source>
        <dbReference type="SAM" id="MobiDB-lite"/>
    </source>
</evidence>
<dbReference type="RefSeq" id="WP_082125154.1">
    <property type="nucleotide sequence ID" value="NZ_JACHEK010000001.1"/>
</dbReference>
<name>A0A841JWE4_9BACT</name>
<evidence type="ECO:0000313" key="2">
    <source>
        <dbReference type="EMBL" id="MBB6142314.1"/>
    </source>
</evidence>
<dbReference type="EMBL" id="JACHEK010000001">
    <property type="protein sequence ID" value="MBB6142314.1"/>
    <property type="molecule type" value="Genomic_DNA"/>
</dbReference>
<gene>
    <name evidence="2" type="ORF">HNQ77_000252</name>
</gene>
<dbReference type="InterPro" id="IPR025528">
    <property type="entry name" value="BrnA_antitoxin"/>
</dbReference>
<evidence type="ECO:0000313" key="3">
    <source>
        <dbReference type="Proteomes" id="UP000538666"/>
    </source>
</evidence>
<sequence length="104" mass="11939">MKSKPTGTVKYTLDPANPPRMTPKQEARLLNMTDAEIDYSDIPPQHNKKDWTRPGALIPAENKQQITLRLDADVVSFFRKIGRRYQSRINAALREYVEAQKKAV</sequence>
<dbReference type="OrthoDB" id="9796641at2"/>
<dbReference type="Pfam" id="PF14384">
    <property type="entry name" value="BrnA_antitoxin"/>
    <property type="match status" value="1"/>
</dbReference>
<organism evidence="2 3">
    <name type="scientific">Silvibacterium bohemicum</name>
    <dbReference type="NCBI Taxonomy" id="1577686"/>
    <lineage>
        <taxon>Bacteria</taxon>
        <taxon>Pseudomonadati</taxon>
        <taxon>Acidobacteriota</taxon>
        <taxon>Terriglobia</taxon>
        <taxon>Terriglobales</taxon>
        <taxon>Acidobacteriaceae</taxon>
        <taxon>Silvibacterium</taxon>
    </lineage>
</organism>
<protein>
    <submittedName>
        <fullName evidence="2">Uncharacterized protein (DUF4415 family)</fullName>
    </submittedName>
</protein>
<dbReference type="Proteomes" id="UP000538666">
    <property type="component" value="Unassembled WGS sequence"/>
</dbReference>
<reference evidence="2 3" key="1">
    <citation type="submission" date="2020-08" db="EMBL/GenBank/DDBJ databases">
        <title>Genomic Encyclopedia of Type Strains, Phase IV (KMG-IV): sequencing the most valuable type-strain genomes for metagenomic binning, comparative biology and taxonomic classification.</title>
        <authorList>
            <person name="Goeker M."/>
        </authorList>
    </citation>
    <scope>NUCLEOTIDE SEQUENCE [LARGE SCALE GENOMIC DNA]</scope>
    <source>
        <strain evidence="2 3">DSM 103733</strain>
    </source>
</reference>
<comment type="caution">
    <text evidence="2">The sequence shown here is derived from an EMBL/GenBank/DDBJ whole genome shotgun (WGS) entry which is preliminary data.</text>
</comment>
<accession>A0A841JWE4</accession>
<keyword evidence="3" id="KW-1185">Reference proteome</keyword>